<dbReference type="Gene3D" id="2.60.40.1180">
    <property type="entry name" value="Golgi alpha-mannosidase II"/>
    <property type="match status" value="1"/>
</dbReference>
<dbReference type="GO" id="GO:0004553">
    <property type="term" value="F:hydrolase activity, hydrolyzing O-glycosyl compounds"/>
    <property type="evidence" value="ECO:0007669"/>
    <property type="project" value="InterPro"/>
</dbReference>
<evidence type="ECO:0000256" key="12">
    <source>
        <dbReference type="SAM" id="MobiDB-lite"/>
    </source>
</evidence>
<dbReference type="FunFam" id="2.60.40.10:FF:000169">
    <property type="entry name" value="1,4-alpha-glucan branching enzyme GlgB"/>
    <property type="match status" value="1"/>
</dbReference>
<evidence type="ECO:0000313" key="15">
    <source>
        <dbReference type="Proteomes" id="UP000186406"/>
    </source>
</evidence>
<dbReference type="SUPFAM" id="SSF51011">
    <property type="entry name" value="Glycosyl hydrolase domain"/>
    <property type="match status" value="1"/>
</dbReference>
<dbReference type="NCBIfam" id="NF008967">
    <property type="entry name" value="PRK12313.1"/>
    <property type="match status" value="1"/>
</dbReference>
<keyword evidence="8 10" id="KW-0320">Glycogen biosynthesis</keyword>
<dbReference type="RefSeq" id="WP_073625265.1">
    <property type="nucleotide sequence ID" value="NZ_FRXO01000001.1"/>
</dbReference>
<comment type="subunit">
    <text evidence="10">Monomer.</text>
</comment>
<dbReference type="PANTHER" id="PTHR43651">
    <property type="entry name" value="1,4-ALPHA-GLUCAN-BRANCHING ENZYME"/>
    <property type="match status" value="1"/>
</dbReference>
<evidence type="ECO:0000256" key="6">
    <source>
        <dbReference type="ARBA" id="ARBA00022676"/>
    </source>
</evidence>
<reference evidence="14 15" key="1">
    <citation type="submission" date="2016-12" db="EMBL/GenBank/DDBJ databases">
        <authorList>
            <person name="Song W.-J."/>
            <person name="Kurnit D.M."/>
        </authorList>
    </citation>
    <scope>NUCLEOTIDE SEQUENCE [LARGE SCALE GENOMIC DNA]</scope>
    <source>
        <strain evidence="14 15">DSM 19599</strain>
    </source>
</reference>
<evidence type="ECO:0000256" key="7">
    <source>
        <dbReference type="ARBA" id="ARBA00022679"/>
    </source>
</evidence>
<dbReference type="Gene3D" id="2.60.40.10">
    <property type="entry name" value="Immunoglobulins"/>
    <property type="match status" value="1"/>
</dbReference>
<dbReference type="AlphaFoldDB" id="A0A1M7Z505"/>
<evidence type="ECO:0000256" key="8">
    <source>
        <dbReference type="ARBA" id="ARBA00023056"/>
    </source>
</evidence>
<dbReference type="Gene3D" id="3.20.20.80">
    <property type="entry name" value="Glycosidases"/>
    <property type="match status" value="1"/>
</dbReference>
<dbReference type="OrthoDB" id="9800174at2"/>
<dbReference type="FunFam" id="3.20.20.80:FF:000003">
    <property type="entry name" value="1,4-alpha-glucan branching enzyme GlgB"/>
    <property type="match status" value="1"/>
</dbReference>
<dbReference type="InterPro" id="IPR004193">
    <property type="entry name" value="Glyco_hydro_13_N"/>
</dbReference>
<dbReference type="Pfam" id="PF02806">
    <property type="entry name" value="Alpha-amylase_C"/>
    <property type="match status" value="1"/>
</dbReference>
<evidence type="ECO:0000256" key="10">
    <source>
        <dbReference type="HAMAP-Rule" id="MF_00685"/>
    </source>
</evidence>
<dbReference type="Pfam" id="PF22019">
    <property type="entry name" value="GlgB_N"/>
    <property type="match status" value="1"/>
</dbReference>
<dbReference type="HAMAP" id="MF_00685">
    <property type="entry name" value="GlgB"/>
    <property type="match status" value="1"/>
</dbReference>
<evidence type="ECO:0000313" key="14">
    <source>
        <dbReference type="EMBL" id="SHO59860.1"/>
    </source>
</evidence>
<comment type="function">
    <text evidence="2 10">Catalyzes the formation of the alpha-1,6-glucosidic linkages in glycogen by scission of a 1,4-alpha-linked oligosaccharide from growing alpha-1,4-glucan chains and the subsequent attachment of the oligosaccharide to the alpha-1,6 position.</text>
</comment>
<evidence type="ECO:0000256" key="3">
    <source>
        <dbReference type="ARBA" id="ARBA00004964"/>
    </source>
</evidence>
<dbReference type="Proteomes" id="UP000186406">
    <property type="component" value="Unassembled WGS sequence"/>
</dbReference>
<protein>
    <recommendedName>
        <fullName evidence="10">1,4-alpha-glucan branching enzyme GlgB</fullName>
        <ecNumber evidence="10">2.4.1.18</ecNumber>
    </recommendedName>
    <alternativeName>
        <fullName evidence="10">1,4-alpha-D-glucan:1,4-alpha-D-glucan 6-glucosyl-transferase</fullName>
    </alternativeName>
    <alternativeName>
        <fullName evidence="10">Alpha-(1-&gt;4)-glucan branching enzyme</fullName>
    </alternativeName>
    <alternativeName>
        <fullName evidence="10">Glycogen branching enzyme</fullName>
        <shortName evidence="10">BE</shortName>
    </alternativeName>
</protein>
<dbReference type="CDD" id="cd11322">
    <property type="entry name" value="AmyAc_Glg_BE"/>
    <property type="match status" value="1"/>
</dbReference>
<dbReference type="InterPro" id="IPR017853">
    <property type="entry name" value="GH"/>
</dbReference>
<keyword evidence="15" id="KW-1185">Reference proteome</keyword>
<dbReference type="InterPro" id="IPR006047">
    <property type="entry name" value="GH13_cat_dom"/>
</dbReference>
<dbReference type="GO" id="GO:0005978">
    <property type="term" value="P:glycogen biosynthetic process"/>
    <property type="evidence" value="ECO:0007669"/>
    <property type="project" value="UniProtKB-UniRule"/>
</dbReference>
<evidence type="ECO:0000256" key="11">
    <source>
        <dbReference type="PIRSR" id="PIRSR000463-1"/>
    </source>
</evidence>
<dbReference type="Pfam" id="PF02922">
    <property type="entry name" value="CBM_48"/>
    <property type="match status" value="1"/>
</dbReference>
<organism evidence="14 15">
    <name type="scientific">Pseudoxanthobacter soli DSM 19599</name>
    <dbReference type="NCBI Taxonomy" id="1123029"/>
    <lineage>
        <taxon>Bacteria</taxon>
        <taxon>Pseudomonadati</taxon>
        <taxon>Pseudomonadota</taxon>
        <taxon>Alphaproteobacteria</taxon>
        <taxon>Hyphomicrobiales</taxon>
        <taxon>Segnochrobactraceae</taxon>
        <taxon>Pseudoxanthobacter</taxon>
    </lineage>
</organism>
<dbReference type="PIRSF" id="PIRSF000463">
    <property type="entry name" value="GlgB"/>
    <property type="match status" value="1"/>
</dbReference>
<sequence length="768" mass="85006">MGSGADWKADDDALEAIVHARHGDPFALLGPHQLPGPGGLPGAGKPSGRRKAGAINTGAGGVVIRAFVPGADTVDAVGLDGKVLVSLDRRHQDGVFEGYLPEGAAPGVGPAGGDRHFYRLRATNAGGTWEFDDPYAFGPVLGPLDDHLLVEGTHRALYDRLGAHLRTHEGVEGVHFAVWAPNAARVSVVGDFNAWDGRRHQMRKRVDSGLWEIFAPGIGEGAVYKYEIYSRDGVLLPLKADPFGFGSEMRPSTASVVARTDDFVWTDGDYLAERGTKPAHREPMSVYEVHLGSWRRGDGNRFLTYDELADELIPYVVELGFTHVELLPVSEHPLDASWGYQPIGLFAPTRRFGDPAGFARFVDRAHAAGLGVILDWVPAHFPTDIHGLAHFDGSPLYEHADPRRGFHPDWNTAIYDFGRREVANMLTANALYWLDRFHIDGLRVDAVASMLYLNYSRREGEWAPNPDGSNDNKDASRFIRRFNELSYALHPGTVTIAEESTSWWGVSRPVSTGGLGFGFKWNMGWMHDTLDYMKLDPVHRRWHHDKMTFGLMYLYTENFVLALSHDEVVHGKASLLSKMSGDDWQRFANLRSYYGFMWAYPGKKLLFMGQEFGQRAEWNFDQSLDWHLTAYEPHKGVQRLVGDLNRLYRDLPALYARDCEPDGFRWIVVDDRAQSVFAWARFDGEGGPPVVAVFNFTPVPRSGYRIGMPAAGRWREALNTDAPVYGGSGIGNLGAVVADGPPMHGLPVSASITLPPLAAVYFVLDAEA</sequence>
<dbReference type="STRING" id="1123029.SAMN02745172_00091"/>
<keyword evidence="6 10" id="KW-0328">Glycosyltransferase</keyword>
<dbReference type="PANTHER" id="PTHR43651:SF3">
    <property type="entry name" value="1,4-ALPHA-GLUCAN-BRANCHING ENZYME"/>
    <property type="match status" value="1"/>
</dbReference>
<gene>
    <name evidence="10" type="primary">glgB</name>
    <name evidence="14" type="ORF">SAMN02745172_00091</name>
</gene>
<dbReference type="InterPro" id="IPR037439">
    <property type="entry name" value="Branching_enzy"/>
</dbReference>
<comment type="pathway">
    <text evidence="3 10">Glycan biosynthesis; glycogen biosynthesis.</text>
</comment>
<dbReference type="EMBL" id="FRXO01000001">
    <property type="protein sequence ID" value="SHO59860.1"/>
    <property type="molecule type" value="Genomic_DNA"/>
</dbReference>
<dbReference type="EC" id="2.4.1.18" evidence="10"/>
<name>A0A1M7Z505_9HYPH</name>
<dbReference type="InterPro" id="IPR013783">
    <property type="entry name" value="Ig-like_fold"/>
</dbReference>
<dbReference type="GO" id="GO:0005829">
    <property type="term" value="C:cytosol"/>
    <property type="evidence" value="ECO:0007669"/>
    <property type="project" value="TreeGrafter"/>
</dbReference>
<feature type="region of interest" description="Disordered" evidence="12">
    <location>
        <begin position="28"/>
        <end position="52"/>
    </location>
</feature>
<dbReference type="InterPro" id="IPR006048">
    <property type="entry name" value="A-amylase/branching_C"/>
</dbReference>
<accession>A0A1M7Z505</accession>
<comment type="catalytic activity">
    <reaction evidence="1 10">
        <text>Transfers a segment of a (1-&gt;4)-alpha-D-glucan chain to a primary hydroxy group in a similar glucan chain.</text>
        <dbReference type="EC" id="2.4.1.18"/>
    </reaction>
</comment>
<dbReference type="SUPFAM" id="SSF81296">
    <property type="entry name" value="E set domains"/>
    <property type="match status" value="2"/>
</dbReference>
<evidence type="ECO:0000256" key="9">
    <source>
        <dbReference type="ARBA" id="ARBA00023277"/>
    </source>
</evidence>
<keyword evidence="9 10" id="KW-0119">Carbohydrate metabolism</keyword>
<dbReference type="FunFam" id="2.60.40.1180:FF:000002">
    <property type="entry name" value="1,4-alpha-glucan branching enzyme GlgB"/>
    <property type="match status" value="1"/>
</dbReference>
<dbReference type="InterPro" id="IPR014756">
    <property type="entry name" value="Ig_E-set"/>
</dbReference>
<evidence type="ECO:0000256" key="5">
    <source>
        <dbReference type="ARBA" id="ARBA00022600"/>
    </source>
</evidence>
<dbReference type="CDD" id="cd02855">
    <property type="entry name" value="E_set_GBE_prok_N"/>
    <property type="match status" value="1"/>
</dbReference>
<dbReference type="GO" id="GO:0043169">
    <property type="term" value="F:cation binding"/>
    <property type="evidence" value="ECO:0007669"/>
    <property type="project" value="InterPro"/>
</dbReference>
<feature type="active site" description="Nucleophile" evidence="10 11">
    <location>
        <position position="445"/>
    </location>
</feature>
<evidence type="ECO:0000256" key="4">
    <source>
        <dbReference type="ARBA" id="ARBA00009000"/>
    </source>
</evidence>
<keyword evidence="5 10" id="KW-0321">Glycogen metabolism</keyword>
<keyword evidence="7 10" id="KW-0808">Transferase</keyword>
<dbReference type="UniPathway" id="UPA00164"/>
<dbReference type="NCBIfam" id="TIGR01515">
    <property type="entry name" value="branching_enzym"/>
    <property type="match status" value="1"/>
</dbReference>
<dbReference type="InterPro" id="IPR006407">
    <property type="entry name" value="GlgB"/>
</dbReference>
<dbReference type="GO" id="GO:0003844">
    <property type="term" value="F:1,4-alpha-glucan branching enzyme activity"/>
    <property type="evidence" value="ECO:0007669"/>
    <property type="project" value="UniProtKB-UniRule"/>
</dbReference>
<dbReference type="SUPFAM" id="SSF51445">
    <property type="entry name" value="(Trans)glycosidases"/>
    <property type="match status" value="1"/>
</dbReference>
<evidence type="ECO:0000256" key="1">
    <source>
        <dbReference type="ARBA" id="ARBA00000826"/>
    </source>
</evidence>
<feature type="active site" description="Proton donor" evidence="10 11">
    <location>
        <position position="498"/>
    </location>
</feature>
<comment type="similarity">
    <text evidence="4 10">Belongs to the glycosyl hydrolase 13 family. GlgB subfamily.</text>
</comment>
<dbReference type="InterPro" id="IPR054169">
    <property type="entry name" value="GlgB_N"/>
</dbReference>
<evidence type="ECO:0000259" key="13">
    <source>
        <dbReference type="SMART" id="SM00642"/>
    </source>
</evidence>
<evidence type="ECO:0000256" key="2">
    <source>
        <dbReference type="ARBA" id="ARBA00002953"/>
    </source>
</evidence>
<dbReference type="InterPro" id="IPR044143">
    <property type="entry name" value="GlgB_N_E_set_prok"/>
</dbReference>
<proteinExistence type="inferred from homology"/>
<dbReference type="SMART" id="SM00642">
    <property type="entry name" value="Aamy"/>
    <property type="match status" value="1"/>
</dbReference>
<dbReference type="InterPro" id="IPR013780">
    <property type="entry name" value="Glyco_hydro_b"/>
</dbReference>
<dbReference type="NCBIfam" id="NF003811">
    <property type="entry name" value="PRK05402.1"/>
    <property type="match status" value="1"/>
</dbReference>
<feature type="domain" description="Glycosyl hydrolase family 13 catalytic" evidence="13">
    <location>
        <begin position="288"/>
        <end position="631"/>
    </location>
</feature>